<gene>
    <name evidence="2" type="ORF">ACFYQT_30755</name>
</gene>
<keyword evidence="3" id="KW-1185">Reference proteome</keyword>
<dbReference type="RefSeq" id="WP_362230327.1">
    <property type="nucleotide sequence ID" value="NZ_JBEXVS010000050.1"/>
</dbReference>
<protein>
    <submittedName>
        <fullName evidence="2">Uncharacterized protein</fullName>
    </submittedName>
</protein>
<feature type="region of interest" description="Disordered" evidence="1">
    <location>
        <begin position="39"/>
        <end position="58"/>
    </location>
</feature>
<reference evidence="2 3" key="1">
    <citation type="submission" date="2024-10" db="EMBL/GenBank/DDBJ databases">
        <title>The Natural Products Discovery Center: Release of the First 8490 Sequenced Strains for Exploring Actinobacteria Biosynthetic Diversity.</title>
        <authorList>
            <person name="Kalkreuter E."/>
            <person name="Kautsar S.A."/>
            <person name="Yang D."/>
            <person name="Bader C.D."/>
            <person name="Teijaro C.N."/>
            <person name="Fluegel L."/>
            <person name="Davis C.M."/>
            <person name="Simpson J.R."/>
            <person name="Lauterbach L."/>
            <person name="Steele A.D."/>
            <person name="Gui C."/>
            <person name="Meng S."/>
            <person name="Li G."/>
            <person name="Viehrig K."/>
            <person name="Ye F."/>
            <person name="Su P."/>
            <person name="Kiefer A.F."/>
            <person name="Nichols A."/>
            <person name="Cepeda A.J."/>
            <person name="Yan W."/>
            <person name="Fan B."/>
            <person name="Jiang Y."/>
            <person name="Adhikari A."/>
            <person name="Zheng C.-J."/>
            <person name="Schuster L."/>
            <person name="Cowan T.M."/>
            <person name="Smanski M.J."/>
            <person name="Chevrette M.G."/>
            <person name="De Carvalho L.P.S."/>
            <person name="Shen B."/>
        </authorList>
    </citation>
    <scope>NUCLEOTIDE SEQUENCE [LARGE SCALE GENOMIC DNA]</scope>
    <source>
        <strain evidence="2 3">NPDC005497</strain>
    </source>
</reference>
<name>A0ABW6N7K4_9ACTN</name>
<dbReference type="Proteomes" id="UP001601422">
    <property type="component" value="Unassembled WGS sequence"/>
</dbReference>
<evidence type="ECO:0000313" key="3">
    <source>
        <dbReference type="Proteomes" id="UP001601422"/>
    </source>
</evidence>
<evidence type="ECO:0000256" key="1">
    <source>
        <dbReference type="SAM" id="MobiDB-lite"/>
    </source>
</evidence>
<organism evidence="2 3">
    <name type="scientific">Streptomyces tibetensis</name>
    <dbReference type="NCBI Taxonomy" id="2382123"/>
    <lineage>
        <taxon>Bacteria</taxon>
        <taxon>Bacillati</taxon>
        <taxon>Actinomycetota</taxon>
        <taxon>Actinomycetes</taxon>
        <taxon>Kitasatosporales</taxon>
        <taxon>Streptomycetaceae</taxon>
        <taxon>Streptomyces</taxon>
    </lineage>
</organism>
<comment type="caution">
    <text evidence="2">The sequence shown here is derived from an EMBL/GenBank/DDBJ whole genome shotgun (WGS) entry which is preliminary data.</text>
</comment>
<dbReference type="Gene3D" id="3.40.50.1820">
    <property type="entry name" value="alpha/beta hydrolase"/>
    <property type="match status" value="1"/>
</dbReference>
<dbReference type="InterPro" id="IPR029058">
    <property type="entry name" value="AB_hydrolase_fold"/>
</dbReference>
<accession>A0ABW6N7K4</accession>
<evidence type="ECO:0000313" key="2">
    <source>
        <dbReference type="EMBL" id="MFF0007795.1"/>
    </source>
</evidence>
<proteinExistence type="predicted"/>
<sequence>MKFVMVPGGWQGGWAFDSVATELRRDGHHVEAVTLSGLESDGPVDVARPPGRHGQPGHLDAIGFIGTATLIRTLSCRRPHPSAMTTAEATPAS</sequence>
<dbReference type="EMBL" id="JBIAJP010000011">
    <property type="protein sequence ID" value="MFF0007795.1"/>
    <property type="molecule type" value="Genomic_DNA"/>
</dbReference>